<dbReference type="CDD" id="cd00544">
    <property type="entry name" value="CobU"/>
    <property type="match status" value="1"/>
</dbReference>
<keyword evidence="12 19" id="KW-0547">Nucleotide-binding</keyword>
<proteinExistence type="inferred from homology"/>
<dbReference type="InterPro" id="IPR027417">
    <property type="entry name" value="P-loop_NTPase"/>
</dbReference>
<feature type="binding site" evidence="19">
    <location>
        <position position="85"/>
    </location>
    <ligand>
        <name>GTP</name>
        <dbReference type="ChEBI" id="CHEBI:37565"/>
    </ligand>
</feature>
<evidence type="ECO:0000256" key="4">
    <source>
        <dbReference type="ARBA" id="ARBA00003889"/>
    </source>
</evidence>
<evidence type="ECO:0000256" key="12">
    <source>
        <dbReference type="ARBA" id="ARBA00022741"/>
    </source>
</evidence>
<keyword evidence="13" id="KW-0418">Kinase</keyword>
<evidence type="ECO:0000256" key="1">
    <source>
        <dbReference type="ARBA" id="ARBA00000312"/>
    </source>
</evidence>
<protein>
    <recommendedName>
        <fullName evidence="16">Adenosylcobinamide kinase</fullName>
        <ecNumber evidence="8">2.7.1.156</ecNumber>
        <ecNumber evidence="9">2.7.7.62</ecNumber>
    </recommendedName>
    <alternativeName>
        <fullName evidence="17">Adenosylcobinamide-phosphate guanylyltransferase</fullName>
    </alternativeName>
</protein>
<dbReference type="Proteomes" id="UP000053681">
    <property type="component" value="Unassembled WGS sequence"/>
</dbReference>
<evidence type="ECO:0000256" key="17">
    <source>
        <dbReference type="ARBA" id="ARBA00030571"/>
    </source>
</evidence>
<evidence type="ECO:0000256" key="6">
    <source>
        <dbReference type="ARBA" id="ARBA00005159"/>
    </source>
</evidence>
<evidence type="ECO:0000256" key="7">
    <source>
        <dbReference type="ARBA" id="ARBA00007490"/>
    </source>
</evidence>
<dbReference type="GO" id="GO:0043752">
    <property type="term" value="F:adenosylcobinamide kinase activity"/>
    <property type="evidence" value="ECO:0007669"/>
    <property type="project" value="UniProtKB-EC"/>
</dbReference>
<evidence type="ECO:0000256" key="10">
    <source>
        <dbReference type="ARBA" id="ARBA00022573"/>
    </source>
</evidence>
<evidence type="ECO:0000256" key="11">
    <source>
        <dbReference type="ARBA" id="ARBA00022679"/>
    </source>
</evidence>
<evidence type="ECO:0000256" key="18">
    <source>
        <dbReference type="PIRSR" id="PIRSR006135-1"/>
    </source>
</evidence>
<reference evidence="20 21" key="1">
    <citation type="submission" date="2015-11" db="EMBL/GenBank/DDBJ databases">
        <title>Bacillus caseinolyticus sp nov.</title>
        <authorList>
            <person name="Dastager S.G."/>
            <person name="Mawlankar R."/>
        </authorList>
    </citation>
    <scope>NUCLEOTIDE SEQUENCE [LARGE SCALE GENOMIC DNA]</scope>
    <source>
        <strain evidence="20 21">SGD-V-76</strain>
    </source>
</reference>
<dbReference type="EC" id="2.7.1.156" evidence="8"/>
<accession>A0A0V8JIC8</accession>
<dbReference type="Gene3D" id="3.40.50.300">
    <property type="entry name" value="P-loop containing nucleotide triphosphate hydrolases"/>
    <property type="match status" value="1"/>
</dbReference>
<feature type="binding site" evidence="19">
    <location>
        <position position="64"/>
    </location>
    <ligand>
        <name>GTP</name>
        <dbReference type="ChEBI" id="CHEBI:37565"/>
    </ligand>
</feature>
<gene>
    <name evidence="20" type="ORF">AS180_17035</name>
</gene>
<evidence type="ECO:0000256" key="15">
    <source>
        <dbReference type="ARBA" id="ARBA00023134"/>
    </source>
</evidence>
<dbReference type="InterPro" id="IPR003203">
    <property type="entry name" value="CobU/CobP"/>
</dbReference>
<comment type="caution">
    <text evidence="20">The sequence shown here is derived from an EMBL/GenBank/DDBJ whole genome shotgun (WGS) entry which is preliminary data.</text>
</comment>
<dbReference type="RefSeq" id="WP_025907702.1">
    <property type="nucleotide sequence ID" value="NZ_KQ758684.1"/>
</dbReference>
<feature type="active site" description="GMP-histidine intermediate" evidence="18">
    <location>
        <position position="49"/>
    </location>
</feature>
<keyword evidence="20" id="KW-0548">Nucleotidyltransferase</keyword>
<evidence type="ECO:0000256" key="16">
    <source>
        <dbReference type="ARBA" id="ARBA00029570"/>
    </source>
</evidence>
<dbReference type="PANTHER" id="PTHR34848">
    <property type="match status" value="1"/>
</dbReference>
<evidence type="ECO:0000256" key="3">
    <source>
        <dbReference type="ARBA" id="ARBA00001522"/>
    </source>
</evidence>
<comment type="catalytic activity">
    <reaction evidence="3">
        <text>adenosylcob(III)inamide + GTP = adenosylcob(III)inamide phosphate + GDP + H(+)</text>
        <dbReference type="Rhea" id="RHEA:15765"/>
        <dbReference type="ChEBI" id="CHEBI:2480"/>
        <dbReference type="ChEBI" id="CHEBI:15378"/>
        <dbReference type="ChEBI" id="CHEBI:37565"/>
        <dbReference type="ChEBI" id="CHEBI:58189"/>
        <dbReference type="ChEBI" id="CHEBI:58502"/>
        <dbReference type="EC" id="2.7.1.156"/>
    </reaction>
</comment>
<comment type="function">
    <text evidence="4">Catalyzes ATP-dependent phosphorylation of adenosylcobinamide and addition of GMP to adenosylcobinamide phosphate.</text>
</comment>
<evidence type="ECO:0000256" key="19">
    <source>
        <dbReference type="PIRSR" id="PIRSR006135-2"/>
    </source>
</evidence>
<evidence type="ECO:0000313" key="20">
    <source>
        <dbReference type="EMBL" id="KSU86729.1"/>
    </source>
</evidence>
<feature type="binding site" evidence="19">
    <location>
        <begin position="7"/>
        <end position="14"/>
    </location>
    <ligand>
        <name>GTP</name>
        <dbReference type="ChEBI" id="CHEBI:37565"/>
    </ligand>
</feature>
<organism evidence="20 21">
    <name type="scientific">Priestia veravalensis</name>
    <dbReference type="NCBI Taxonomy" id="1414648"/>
    <lineage>
        <taxon>Bacteria</taxon>
        <taxon>Bacillati</taxon>
        <taxon>Bacillota</taxon>
        <taxon>Bacilli</taxon>
        <taxon>Bacillales</taxon>
        <taxon>Bacillaceae</taxon>
        <taxon>Priestia</taxon>
    </lineage>
</organism>
<dbReference type="GO" id="GO:0008820">
    <property type="term" value="F:cobinamide phosphate guanylyltransferase activity"/>
    <property type="evidence" value="ECO:0007669"/>
    <property type="project" value="UniProtKB-EC"/>
</dbReference>
<comment type="catalytic activity">
    <reaction evidence="2">
        <text>adenosylcob(III)inamide phosphate + GTP + H(+) = adenosylcob(III)inamide-GDP + diphosphate</text>
        <dbReference type="Rhea" id="RHEA:22712"/>
        <dbReference type="ChEBI" id="CHEBI:15378"/>
        <dbReference type="ChEBI" id="CHEBI:33019"/>
        <dbReference type="ChEBI" id="CHEBI:37565"/>
        <dbReference type="ChEBI" id="CHEBI:58502"/>
        <dbReference type="ChEBI" id="CHEBI:60487"/>
        <dbReference type="EC" id="2.7.7.62"/>
    </reaction>
</comment>
<feature type="binding site" evidence="19">
    <location>
        <begin position="33"/>
        <end position="35"/>
    </location>
    <ligand>
        <name>GTP</name>
        <dbReference type="ChEBI" id="CHEBI:37565"/>
    </ligand>
</feature>
<evidence type="ECO:0000256" key="14">
    <source>
        <dbReference type="ARBA" id="ARBA00022840"/>
    </source>
</evidence>
<dbReference type="PIRSF" id="PIRSF006135">
    <property type="entry name" value="CobU"/>
    <property type="match status" value="1"/>
</dbReference>
<dbReference type="GO" id="GO:0005524">
    <property type="term" value="F:ATP binding"/>
    <property type="evidence" value="ECO:0007669"/>
    <property type="project" value="UniProtKB-KW"/>
</dbReference>
<keyword evidence="21" id="KW-1185">Reference proteome</keyword>
<sequence length="186" mass="21137">MLVFVTGGVRSGKSAAAEAFVQKLMTNRAVYLATSRVTDHEMQERISLHQQQRNDSNLSWSTLEVPKDLSGIYSSIQETDVILLDCATNWLANELFTKEEKWQSHLKANELFNKMVGVIHQLNERCQHLIIVSNELFEESVLKGPTFTYMKLLGRIHQEIVNQADLAICVEAGISCYYKGDETAWQ</sequence>
<evidence type="ECO:0000256" key="2">
    <source>
        <dbReference type="ARBA" id="ARBA00000711"/>
    </source>
</evidence>
<evidence type="ECO:0000256" key="9">
    <source>
        <dbReference type="ARBA" id="ARBA00012523"/>
    </source>
</evidence>
<comment type="pathway">
    <text evidence="6">Cofactor biosynthesis; adenosylcobalamin biosynthesis; adenosylcobalamin from cob(II)yrinate a,c-diamide: step 5/7.</text>
</comment>
<keyword evidence="15 19" id="KW-0342">GTP-binding</keyword>
<dbReference type="SUPFAM" id="SSF52540">
    <property type="entry name" value="P-loop containing nucleoside triphosphate hydrolases"/>
    <property type="match status" value="1"/>
</dbReference>
<evidence type="ECO:0000256" key="8">
    <source>
        <dbReference type="ARBA" id="ARBA00012016"/>
    </source>
</evidence>
<comment type="pathway">
    <text evidence="5">Cofactor biosynthesis; adenosylcobalamin biosynthesis; adenosylcobalamin from cob(II)yrinate a,c-diamide: step 6/7.</text>
</comment>
<evidence type="ECO:0000313" key="21">
    <source>
        <dbReference type="Proteomes" id="UP000053681"/>
    </source>
</evidence>
<comment type="similarity">
    <text evidence="7">Belongs to the CobU/CobP family.</text>
</comment>
<dbReference type="PANTHER" id="PTHR34848:SF1">
    <property type="entry name" value="BIFUNCTIONAL ADENOSYLCOBALAMIN BIOSYNTHESIS PROTEIN COBU"/>
    <property type="match status" value="1"/>
</dbReference>
<dbReference type="UniPathway" id="UPA00148">
    <property type="reaction ID" value="UER00236"/>
</dbReference>
<evidence type="ECO:0000256" key="13">
    <source>
        <dbReference type="ARBA" id="ARBA00022777"/>
    </source>
</evidence>
<keyword evidence="10" id="KW-0169">Cobalamin biosynthesis</keyword>
<comment type="catalytic activity">
    <reaction evidence="1">
        <text>adenosylcob(III)inamide + ATP = adenosylcob(III)inamide phosphate + ADP + H(+)</text>
        <dbReference type="Rhea" id="RHEA:15769"/>
        <dbReference type="ChEBI" id="CHEBI:2480"/>
        <dbReference type="ChEBI" id="CHEBI:15378"/>
        <dbReference type="ChEBI" id="CHEBI:30616"/>
        <dbReference type="ChEBI" id="CHEBI:58502"/>
        <dbReference type="ChEBI" id="CHEBI:456216"/>
        <dbReference type="EC" id="2.7.1.156"/>
    </reaction>
</comment>
<keyword evidence="14" id="KW-0067">ATP-binding</keyword>
<keyword evidence="11 20" id="KW-0808">Transferase</keyword>
<dbReference type="Pfam" id="PF02283">
    <property type="entry name" value="CobU"/>
    <property type="match status" value="1"/>
</dbReference>
<dbReference type="GO" id="GO:0005525">
    <property type="term" value="F:GTP binding"/>
    <property type="evidence" value="ECO:0007669"/>
    <property type="project" value="UniProtKB-KW"/>
</dbReference>
<dbReference type="AlphaFoldDB" id="A0A0V8JIC8"/>
<dbReference type="EMBL" id="LNQP01000069">
    <property type="protein sequence ID" value="KSU86729.1"/>
    <property type="molecule type" value="Genomic_DNA"/>
</dbReference>
<dbReference type="EC" id="2.7.7.62" evidence="9"/>
<dbReference type="GO" id="GO:0009236">
    <property type="term" value="P:cobalamin biosynthetic process"/>
    <property type="evidence" value="ECO:0007669"/>
    <property type="project" value="UniProtKB-UniPathway"/>
</dbReference>
<name>A0A0V8JIC8_9BACI</name>
<evidence type="ECO:0000256" key="5">
    <source>
        <dbReference type="ARBA" id="ARBA00004692"/>
    </source>
</evidence>